<dbReference type="Pfam" id="PF01529">
    <property type="entry name" value="DHHC"/>
    <property type="match status" value="1"/>
</dbReference>
<keyword evidence="13" id="KW-1185">Reference proteome</keyword>
<evidence type="ECO:0000256" key="1">
    <source>
        <dbReference type="ARBA" id="ARBA00004141"/>
    </source>
</evidence>
<name>A0ABQ7I2Z3_9MICR</name>
<evidence type="ECO:0000256" key="2">
    <source>
        <dbReference type="ARBA" id="ARBA00022679"/>
    </source>
</evidence>
<reference evidence="12 13" key="1">
    <citation type="submission" date="2019-01" db="EMBL/GenBank/DDBJ databases">
        <title>Genomes sequencing and comparative genomics of infectious freshwater microsporidia, Cucumispora dikerogammari and Thelohania contejeani.</title>
        <authorList>
            <person name="Cormier A."/>
            <person name="Giraud I."/>
            <person name="Wattier R."/>
            <person name="Teixeira M."/>
            <person name="Grandjean F."/>
            <person name="Rigaud T."/>
            <person name="Cordaux R."/>
        </authorList>
    </citation>
    <scope>NUCLEOTIDE SEQUENCE [LARGE SCALE GENOMIC DNA]</scope>
    <source>
        <strain evidence="12">T1</strain>
        <tissue evidence="12">Spores</tissue>
    </source>
</reference>
<comment type="catalytic activity">
    <reaction evidence="9 10">
        <text>L-cysteinyl-[protein] + hexadecanoyl-CoA = S-hexadecanoyl-L-cysteinyl-[protein] + CoA</text>
        <dbReference type="Rhea" id="RHEA:36683"/>
        <dbReference type="Rhea" id="RHEA-COMP:10131"/>
        <dbReference type="Rhea" id="RHEA-COMP:11032"/>
        <dbReference type="ChEBI" id="CHEBI:29950"/>
        <dbReference type="ChEBI" id="CHEBI:57287"/>
        <dbReference type="ChEBI" id="CHEBI:57379"/>
        <dbReference type="ChEBI" id="CHEBI:74151"/>
        <dbReference type="EC" id="2.3.1.225"/>
    </reaction>
</comment>
<comment type="domain">
    <text evidence="10">The DHHC domain is required for palmitoyltransferase activity.</text>
</comment>
<keyword evidence="6" id="KW-0564">Palmitate</keyword>
<proteinExistence type="inferred from homology"/>
<dbReference type="PROSITE" id="PS50216">
    <property type="entry name" value="DHHC"/>
    <property type="match status" value="1"/>
</dbReference>
<comment type="subcellular location">
    <subcellularLocation>
        <location evidence="1">Membrane</location>
        <topology evidence="1">Multi-pass membrane protein</topology>
    </subcellularLocation>
</comment>
<comment type="similarity">
    <text evidence="10">Belongs to the DHHC palmitoyltransferase family.</text>
</comment>
<accession>A0ABQ7I2Z3</accession>
<evidence type="ECO:0000256" key="4">
    <source>
        <dbReference type="ARBA" id="ARBA00022989"/>
    </source>
</evidence>
<protein>
    <recommendedName>
        <fullName evidence="10">Palmitoyltransferase</fullName>
        <ecNumber evidence="10">2.3.1.225</ecNumber>
    </recommendedName>
</protein>
<dbReference type="PANTHER" id="PTHR12246">
    <property type="entry name" value="PALMITOYLTRANSFERASE ZDHHC16"/>
    <property type="match status" value="1"/>
</dbReference>
<evidence type="ECO:0000259" key="11">
    <source>
        <dbReference type="Pfam" id="PF01529"/>
    </source>
</evidence>
<evidence type="ECO:0000256" key="10">
    <source>
        <dbReference type="RuleBase" id="RU079119"/>
    </source>
</evidence>
<evidence type="ECO:0000256" key="3">
    <source>
        <dbReference type="ARBA" id="ARBA00022692"/>
    </source>
</evidence>
<dbReference type="EMBL" id="SBIQ01000001">
    <property type="protein sequence ID" value="KAF7684776.1"/>
    <property type="molecule type" value="Genomic_DNA"/>
</dbReference>
<dbReference type="InterPro" id="IPR001594">
    <property type="entry name" value="Palmitoyltrfase_DHHC"/>
</dbReference>
<evidence type="ECO:0000256" key="5">
    <source>
        <dbReference type="ARBA" id="ARBA00023136"/>
    </source>
</evidence>
<evidence type="ECO:0000256" key="9">
    <source>
        <dbReference type="ARBA" id="ARBA00048048"/>
    </source>
</evidence>
<evidence type="ECO:0000313" key="13">
    <source>
        <dbReference type="Proteomes" id="UP001516464"/>
    </source>
</evidence>
<evidence type="ECO:0000256" key="6">
    <source>
        <dbReference type="ARBA" id="ARBA00023139"/>
    </source>
</evidence>
<feature type="transmembrane region" description="Helical" evidence="10">
    <location>
        <begin position="156"/>
        <end position="178"/>
    </location>
</feature>
<keyword evidence="3 10" id="KW-0812">Transmembrane</keyword>
<keyword evidence="8 10" id="KW-0012">Acyltransferase</keyword>
<evidence type="ECO:0000313" key="12">
    <source>
        <dbReference type="EMBL" id="KAF7684776.1"/>
    </source>
</evidence>
<evidence type="ECO:0000256" key="7">
    <source>
        <dbReference type="ARBA" id="ARBA00023288"/>
    </source>
</evidence>
<sequence>MTLKEFKEDFTRFIAFSIYPVITIYGYYVMIGIYTLDSKRFRSMWVLSVFLIYHFILLYILIFYTRIISTDEVSTINLFPHLRREVAYLNLYDINPFIGDEINRKQLKRFKTCDKCRTYKPPRTHHCSICNKCYLKMDHHCALLDCCIGFHNYKAFYIFLFLNCVLNIYNIVVLMIELLGGDSERKFDAYYITCIILYAIELVVFISFFILHTWLIFNNETTIEYQAINDYLQGVNMHRNVFQEGPLTGNTMIRDRKLLNPYNLGYSENWTQVFGTRIIDWFLPTFSSVGDGVSFHKNTVNQEE</sequence>
<comment type="caution">
    <text evidence="12">The sequence shown here is derived from an EMBL/GenBank/DDBJ whole genome shotgun (WGS) entry which is preliminary data.</text>
</comment>
<organism evidence="12 13">
    <name type="scientific">Astathelohania contejeani</name>
    <dbReference type="NCBI Taxonomy" id="164912"/>
    <lineage>
        <taxon>Eukaryota</taxon>
        <taxon>Fungi</taxon>
        <taxon>Fungi incertae sedis</taxon>
        <taxon>Microsporidia</taxon>
        <taxon>Astathelohaniidae</taxon>
        <taxon>Astathelohania</taxon>
    </lineage>
</organism>
<keyword evidence="4 10" id="KW-1133">Transmembrane helix</keyword>
<keyword evidence="5 10" id="KW-0472">Membrane</keyword>
<feature type="transmembrane region" description="Helical" evidence="10">
    <location>
        <begin position="190"/>
        <end position="217"/>
    </location>
</feature>
<dbReference type="InterPro" id="IPR039859">
    <property type="entry name" value="PFA4/ZDH16/20/ERF2-like"/>
</dbReference>
<dbReference type="Proteomes" id="UP001516464">
    <property type="component" value="Unassembled WGS sequence"/>
</dbReference>
<feature type="transmembrane region" description="Helical" evidence="10">
    <location>
        <begin position="13"/>
        <end position="36"/>
    </location>
</feature>
<keyword evidence="7" id="KW-0449">Lipoprotein</keyword>
<gene>
    <name evidence="12" type="primary">zdhhc15b</name>
    <name evidence="12" type="ORF">TCON_0014</name>
</gene>
<feature type="domain" description="Palmitoyltransferase DHHC" evidence="11">
    <location>
        <begin position="109"/>
        <end position="226"/>
    </location>
</feature>
<feature type="transmembrane region" description="Helical" evidence="10">
    <location>
        <begin position="43"/>
        <end position="64"/>
    </location>
</feature>
<evidence type="ECO:0000256" key="8">
    <source>
        <dbReference type="ARBA" id="ARBA00023315"/>
    </source>
</evidence>
<dbReference type="EC" id="2.3.1.225" evidence="10"/>
<keyword evidence="2 10" id="KW-0808">Transferase</keyword>